<gene>
    <name evidence="1" type="ORF">PCOR1329_LOCUS51949</name>
</gene>
<dbReference type="SUPFAM" id="SSF51197">
    <property type="entry name" value="Clavaminate synthase-like"/>
    <property type="match status" value="1"/>
</dbReference>
<reference evidence="1" key="1">
    <citation type="submission" date="2023-10" db="EMBL/GenBank/DDBJ databases">
        <authorList>
            <person name="Chen Y."/>
            <person name="Shah S."/>
            <person name="Dougan E. K."/>
            <person name="Thang M."/>
            <person name="Chan C."/>
        </authorList>
    </citation>
    <scope>NUCLEOTIDE SEQUENCE [LARGE SCALE GENOMIC DNA]</scope>
</reference>
<dbReference type="InterPro" id="IPR008775">
    <property type="entry name" value="Phytyl_CoA_dOase-like"/>
</dbReference>
<organism evidence="1 2">
    <name type="scientific">Prorocentrum cordatum</name>
    <dbReference type="NCBI Taxonomy" id="2364126"/>
    <lineage>
        <taxon>Eukaryota</taxon>
        <taxon>Sar</taxon>
        <taxon>Alveolata</taxon>
        <taxon>Dinophyceae</taxon>
        <taxon>Prorocentrales</taxon>
        <taxon>Prorocentraceae</taxon>
        <taxon>Prorocentrum</taxon>
    </lineage>
</organism>
<accession>A0ABN9UVA3</accession>
<sequence length="137" mass="13966">MGPTLLCPGTHSAEWHTTLERTAPSARAGDAVLDSFGAAAVACEAGTAVLMDSRLLHCGGRNAAEGEGGRRRRLLVATWQLPGNAPVGSTYSIRGELAGRLRLRHFLEGGAGPPEDLLACGAGCLGDGADRGFGNAA</sequence>
<name>A0ABN9UVA3_9DINO</name>
<dbReference type="EMBL" id="CAUYUJ010016316">
    <property type="protein sequence ID" value="CAK0863929.1"/>
    <property type="molecule type" value="Genomic_DNA"/>
</dbReference>
<protein>
    <recommendedName>
        <fullName evidence="3">Phytanoyl-CoA dioxygenase</fullName>
    </recommendedName>
</protein>
<feature type="non-terminal residue" evidence="1">
    <location>
        <position position="137"/>
    </location>
</feature>
<dbReference type="Pfam" id="PF05721">
    <property type="entry name" value="PhyH"/>
    <property type="match status" value="1"/>
</dbReference>
<proteinExistence type="predicted"/>
<keyword evidence="2" id="KW-1185">Reference proteome</keyword>
<evidence type="ECO:0008006" key="3">
    <source>
        <dbReference type="Google" id="ProtNLM"/>
    </source>
</evidence>
<evidence type="ECO:0000313" key="2">
    <source>
        <dbReference type="Proteomes" id="UP001189429"/>
    </source>
</evidence>
<dbReference type="Proteomes" id="UP001189429">
    <property type="component" value="Unassembled WGS sequence"/>
</dbReference>
<dbReference type="Gene3D" id="2.60.120.620">
    <property type="entry name" value="q2cbj1_9rhob like domain"/>
    <property type="match status" value="1"/>
</dbReference>
<comment type="caution">
    <text evidence="1">The sequence shown here is derived from an EMBL/GenBank/DDBJ whole genome shotgun (WGS) entry which is preliminary data.</text>
</comment>
<evidence type="ECO:0000313" key="1">
    <source>
        <dbReference type="EMBL" id="CAK0863929.1"/>
    </source>
</evidence>